<gene>
    <name evidence="2" type="ORF">SAMN06265377_2394</name>
</gene>
<evidence type="ECO:0008006" key="4">
    <source>
        <dbReference type="Google" id="ProtNLM"/>
    </source>
</evidence>
<evidence type="ECO:0000256" key="1">
    <source>
        <dbReference type="SAM" id="Coils"/>
    </source>
</evidence>
<dbReference type="AlphaFoldDB" id="A0A285MTP2"/>
<dbReference type="OrthoDB" id="658938at2"/>
<protein>
    <recommendedName>
        <fullName evidence="4">BZIP transcription factor</fullName>
    </recommendedName>
</protein>
<evidence type="ECO:0000313" key="3">
    <source>
        <dbReference type="Proteomes" id="UP000219048"/>
    </source>
</evidence>
<name>A0A285MTP2_9FLAO</name>
<keyword evidence="3" id="KW-1185">Reference proteome</keyword>
<accession>A0A285MTP2</accession>
<reference evidence="3" key="1">
    <citation type="submission" date="2017-09" db="EMBL/GenBank/DDBJ databases">
        <authorList>
            <person name="Varghese N."/>
            <person name="Submissions S."/>
        </authorList>
    </citation>
    <scope>NUCLEOTIDE SEQUENCE [LARGE SCALE GENOMIC DNA]</scope>
    <source>
        <strain evidence="3">DSM 25885</strain>
    </source>
</reference>
<dbReference type="RefSeq" id="WP_097046014.1">
    <property type="nucleotide sequence ID" value="NZ_OBEH01000003.1"/>
</dbReference>
<sequence>MIKKSTLFVLPIFLFLSIWTYGQNLFPASGNVGIGTLSPSYDLEVAGTLNATSILLDGAALEAPIWNLNANEAFYNNGNVGIGTNDPNFTLDVAGTLNATSILLNGAALGTPIWSLNANEAFYNNGNVGIGTNDPNFTLDVAGTLNATSILLNGTALQTPIWSLNANEAFYNGGNVGIGTNDPNFLLDVNGSLNATNIFLNGFAVQSSQWTTAGNDISYSTGNVGIGTANTQGYMLAVAGNVIAEGVKVELEGNWPDFVFGEEFNLMSLEEVSKFIGKNRHLPNIPSAKNVEENGIDLGIMDAKLLQKIEELTLYTIQQQKEIDSLKNTNKKLIEQNQLIKKLSNRLDKIENSRKE</sequence>
<evidence type="ECO:0000313" key="2">
    <source>
        <dbReference type="EMBL" id="SNZ00570.1"/>
    </source>
</evidence>
<feature type="coiled-coil region" evidence="1">
    <location>
        <begin position="316"/>
        <end position="353"/>
    </location>
</feature>
<proteinExistence type="predicted"/>
<organism evidence="2 3">
    <name type="scientific">Flagellimonas pacifica</name>
    <dbReference type="NCBI Taxonomy" id="1247520"/>
    <lineage>
        <taxon>Bacteria</taxon>
        <taxon>Pseudomonadati</taxon>
        <taxon>Bacteroidota</taxon>
        <taxon>Flavobacteriia</taxon>
        <taxon>Flavobacteriales</taxon>
        <taxon>Flavobacteriaceae</taxon>
        <taxon>Flagellimonas</taxon>
    </lineage>
</organism>
<dbReference type="EMBL" id="OBEH01000003">
    <property type="protein sequence ID" value="SNZ00570.1"/>
    <property type="molecule type" value="Genomic_DNA"/>
</dbReference>
<keyword evidence="1" id="KW-0175">Coiled coil</keyword>
<dbReference type="Proteomes" id="UP000219048">
    <property type="component" value="Unassembled WGS sequence"/>
</dbReference>